<feature type="transmembrane region" description="Helical" evidence="1">
    <location>
        <begin position="236"/>
        <end position="261"/>
    </location>
</feature>
<dbReference type="OrthoDB" id="5792434at2759"/>
<feature type="transmembrane region" description="Helical" evidence="1">
    <location>
        <begin position="130"/>
        <end position="154"/>
    </location>
</feature>
<evidence type="ECO:0000256" key="1">
    <source>
        <dbReference type="SAM" id="Phobius"/>
    </source>
</evidence>
<dbReference type="STRING" id="6265.A0A0B2VR90"/>
<evidence type="ECO:0000313" key="3">
    <source>
        <dbReference type="Proteomes" id="UP000031036"/>
    </source>
</evidence>
<accession>A0A0B2VR90</accession>
<dbReference type="OMA" id="SIDEHAS"/>
<organism evidence="2 3">
    <name type="scientific">Toxocara canis</name>
    <name type="common">Canine roundworm</name>
    <dbReference type="NCBI Taxonomy" id="6265"/>
    <lineage>
        <taxon>Eukaryota</taxon>
        <taxon>Metazoa</taxon>
        <taxon>Ecdysozoa</taxon>
        <taxon>Nematoda</taxon>
        <taxon>Chromadorea</taxon>
        <taxon>Rhabditida</taxon>
        <taxon>Spirurina</taxon>
        <taxon>Ascaridomorpha</taxon>
        <taxon>Ascaridoidea</taxon>
        <taxon>Toxocaridae</taxon>
        <taxon>Toxocara</taxon>
    </lineage>
</organism>
<dbReference type="PANTHER" id="PTHR22943:SF248">
    <property type="entry name" value="SEVEN TM RECEPTOR"/>
    <property type="match status" value="1"/>
</dbReference>
<dbReference type="EMBL" id="JPKZ01001067">
    <property type="protein sequence ID" value="KHN84133.1"/>
    <property type="molecule type" value="Genomic_DNA"/>
</dbReference>
<dbReference type="Pfam" id="PF10326">
    <property type="entry name" value="7TM_GPCR_Str"/>
    <property type="match status" value="1"/>
</dbReference>
<keyword evidence="1" id="KW-0472">Membrane</keyword>
<feature type="transmembrane region" description="Helical" evidence="1">
    <location>
        <begin position="185"/>
        <end position="209"/>
    </location>
</feature>
<gene>
    <name evidence="2" type="ORF">Tcan_00178</name>
</gene>
<feature type="transmembrane region" description="Helical" evidence="1">
    <location>
        <begin position="45"/>
        <end position="68"/>
    </location>
</feature>
<dbReference type="PANTHER" id="PTHR22943">
    <property type="entry name" value="7-TRANSMEMBRANE DOMAIN RECEPTOR C.ELEGANS"/>
    <property type="match status" value="1"/>
</dbReference>
<feature type="transmembrane region" description="Helical" evidence="1">
    <location>
        <begin position="273"/>
        <end position="292"/>
    </location>
</feature>
<keyword evidence="1" id="KW-1133">Transmembrane helix</keyword>
<evidence type="ECO:0000313" key="2">
    <source>
        <dbReference type="EMBL" id="KHN84133.1"/>
    </source>
</evidence>
<keyword evidence="1" id="KW-0812">Transmembrane</keyword>
<keyword evidence="3" id="KW-1185">Reference proteome</keyword>
<dbReference type="InterPro" id="IPR019428">
    <property type="entry name" value="7TM_GPCR_serpentine_rcpt_Str"/>
</dbReference>
<dbReference type="Gene3D" id="1.20.1070.10">
    <property type="entry name" value="Rhodopsin 7-helix transmembrane proteins"/>
    <property type="match status" value="1"/>
</dbReference>
<comment type="caution">
    <text evidence="2">The sequence shown here is derived from an EMBL/GenBank/DDBJ whole genome shotgun (WGS) entry which is preliminary data.</text>
</comment>
<reference evidence="2 3" key="1">
    <citation type="submission" date="2014-11" db="EMBL/GenBank/DDBJ databases">
        <title>Genetic blueprint of the zoonotic pathogen Toxocara canis.</title>
        <authorList>
            <person name="Zhu X.-Q."/>
            <person name="Korhonen P.K."/>
            <person name="Cai H."/>
            <person name="Young N.D."/>
            <person name="Nejsum P."/>
            <person name="von Samson-Himmelstjerna G."/>
            <person name="Boag P.R."/>
            <person name="Tan P."/>
            <person name="Li Q."/>
            <person name="Min J."/>
            <person name="Yang Y."/>
            <person name="Wang X."/>
            <person name="Fang X."/>
            <person name="Hall R.S."/>
            <person name="Hofmann A."/>
            <person name="Sternberg P.W."/>
            <person name="Jex A.R."/>
            <person name="Gasser R.B."/>
        </authorList>
    </citation>
    <scope>NUCLEOTIDE SEQUENCE [LARGE SCALE GENOMIC DNA]</scope>
    <source>
        <strain evidence="2">PN_DK_2014</strain>
    </source>
</reference>
<sequence length="323" mass="36819">MARSALQIALFISNTLAAIFGSFPNLLVIYLCFSLPERFLRGTRWTLTLQCALEFINCILLTGLQFALHQAEDGKKSILITGYLYHFPVKVAAIVQALYTFLIVLSIFTLPFAFLYRYAEICQSYLRRMFRFHIIVPLVSMLAIVDAIIVSSIFPQLTYIKISLNDSELVDSTEQAIEVRFTRTAFYMVSFFCGFLSLVSIASYVAITVSTKRVVCTIRANMTSAKVRSLQKQLNIVMILQALVPLTFTTLPLFAFILLFFTVNVSIDEHASIILALIHWQPCAHPALYLFFIGQFRRRVFRYDCLKSHKSSSTNTIVINQRH</sequence>
<feature type="transmembrane region" description="Helical" evidence="1">
    <location>
        <begin position="93"/>
        <end position="118"/>
    </location>
</feature>
<feature type="transmembrane region" description="Helical" evidence="1">
    <location>
        <begin position="6"/>
        <end position="33"/>
    </location>
</feature>
<name>A0A0B2VR90_TOXCA</name>
<dbReference type="Proteomes" id="UP000031036">
    <property type="component" value="Unassembled WGS sequence"/>
</dbReference>
<protein>
    <submittedName>
        <fullName evidence="2">Uncharacterized protein</fullName>
    </submittedName>
</protein>
<proteinExistence type="predicted"/>
<dbReference type="AlphaFoldDB" id="A0A0B2VR90"/>
<dbReference type="SUPFAM" id="SSF81321">
    <property type="entry name" value="Family A G protein-coupled receptor-like"/>
    <property type="match status" value="1"/>
</dbReference>